<dbReference type="EMBL" id="CAEZWV010000036">
    <property type="protein sequence ID" value="CAB4681218.1"/>
    <property type="molecule type" value="Genomic_DNA"/>
</dbReference>
<dbReference type="PANTHER" id="PTHR24074">
    <property type="entry name" value="CO-CHAPERONE PROTEIN DJLA"/>
    <property type="match status" value="1"/>
</dbReference>
<dbReference type="InterPro" id="IPR050817">
    <property type="entry name" value="DjlA_DnaK_co-chaperone"/>
</dbReference>
<name>A0A6J6J5W8_9ZZZZ</name>
<reference evidence="3" key="1">
    <citation type="submission" date="2020-05" db="EMBL/GenBank/DDBJ databases">
        <authorList>
            <person name="Chiriac C."/>
            <person name="Salcher M."/>
            <person name="Ghai R."/>
            <person name="Kavagutti S V."/>
        </authorList>
    </citation>
    <scope>NUCLEOTIDE SEQUENCE</scope>
</reference>
<dbReference type="CDD" id="cd06257">
    <property type="entry name" value="DnaJ"/>
    <property type="match status" value="1"/>
</dbReference>
<dbReference type="Gene3D" id="1.10.287.110">
    <property type="entry name" value="DnaJ domain"/>
    <property type="match status" value="1"/>
</dbReference>
<dbReference type="SUPFAM" id="SSF46565">
    <property type="entry name" value="Chaperone J-domain"/>
    <property type="match status" value="1"/>
</dbReference>
<dbReference type="Pfam" id="PF00226">
    <property type="entry name" value="DnaJ"/>
    <property type="match status" value="1"/>
</dbReference>
<evidence type="ECO:0000259" key="2">
    <source>
        <dbReference type="PROSITE" id="PS50076"/>
    </source>
</evidence>
<dbReference type="PRINTS" id="PR00625">
    <property type="entry name" value="JDOMAIN"/>
</dbReference>
<feature type="domain" description="J" evidence="2">
    <location>
        <begin position="18"/>
        <end position="82"/>
    </location>
</feature>
<gene>
    <name evidence="3" type="ORF">UFOPK2086_00404</name>
    <name evidence="4" type="ORF">UFOPK2295_01431</name>
</gene>
<keyword evidence="1" id="KW-0472">Membrane</keyword>
<dbReference type="InterPro" id="IPR001623">
    <property type="entry name" value="DnaJ_domain"/>
</dbReference>
<dbReference type="AlphaFoldDB" id="A0A6J6J5W8"/>
<dbReference type="PROSITE" id="PS50076">
    <property type="entry name" value="DNAJ_2"/>
    <property type="match status" value="1"/>
</dbReference>
<keyword evidence="1" id="KW-0812">Transmembrane</keyword>
<dbReference type="InterPro" id="IPR036869">
    <property type="entry name" value="J_dom_sf"/>
</dbReference>
<protein>
    <submittedName>
        <fullName evidence="3">Unannotated protein</fullName>
    </submittedName>
</protein>
<proteinExistence type="predicted"/>
<evidence type="ECO:0000256" key="1">
    <source>
        <dbReference type="SAM" id="Phobius"/>
    </source>
</evidence>
<evidence type="ECO:0000313" key="3">
    <source>
        <dbReference type="EMBL" id="CAB4632188.1"/>
    </source>
</evidence>
<evidence type="ECO:0000313" key="4">
    <source>
        <dbReference type="EMBL" id="CAB4681218.1"/>
    </source>
</evidence>
<dbReference type="EMBL" id="CAEZVQ010000032">
    <property type="protein sequence ID" value="CAB4632188.1"/>
    <property type="molecule type" value="Genomic_DNA"/>
</dbReference>
<feature type="transmembrane region" description="Helical" evidence="1">
    <location>
        <begin position="113"/>
        <end position="135"/>
    </location>
</feature>
<sequence>MVMNSSVSLTFDMATNRSHYDVLGVRPTASPEDIRSAYRRLARLHHPDVTGRDASAADMAAINNAWSVLSDPVSRFNYDRQQRTPIDDSATERNERERVDVVNRVKQTGPVRLPWRGFLFFSFLGIVGVLSLHAFSKPSGPVPPDLLIAAGSCVNIDREQFVTEVSCDGPHDGSVRELVAFDRDCPSDTMGHLDRQGMGKACVDYSPEAQGWGTQGSVGIVTVP</sequence>
<organism evidence="3">
    <name type="scientific">freshwater metagenome</name>
    <dbReference type="NCBI Taxonomy" id="449393"/>
    <lineage>
        <taxon>unclassified sequences</taxon>
        <taxon>metagenomes</taxon>
        <taxon>ecological metagenomes</taxon>
    </lineage>
</organism>
<dbReference type="SMART" id="SM00271">
    <property type="entry name" value="DnaJ"/>
    <property type="match status" value="1"/>
</dbReference>
<accession>A0A6J6J5W8</accession>
<keyword evidence="1" id="KW-1133">Transmembrane helix</keyword>